<dbReference type="Pfam" id="PF11716">
    <property type="entry name" value="MDMPI_N"/>
    <property type="match status" value="1"/>
</dbReference>
<sequence>MATSLGFPELLDLVDERSAALRKTVADAPDLAVRVPSCPDWTLSDLVDHLTAVHLFWASAVAAGPDFVPARPEPETGLPLDRALANSEATTAALLAALREAGPDRPCWTWWRDGDTPSTSGTIARHQVQEAAVHAHDAQLAAGAPLPLPERAALDGLDEFPDLYWPLSAPWPHAPVTVRLHPTEGPARSYDLAPAEPTTPAQPPTTLELTGPASDLLLTLHRRRPPTGLLTTGDPALLDHLLSWTRLG</sequence>
<dbReference type="PANTHER" id="PTHR40758">
    <property type="entry name" value="CONSERVED PROTEIN"/>
    <property type="match status" value="1"/>
</dbReference>
<dbReference type="Proteomes" id="UP000266906">
    <property type="component" value="Unassembled WGS sequence"/>
</dbReference>
<dbReference type="InterPro" id="IPR024344">
    <property type="entry name" value="MDMPI_metal-binding"/>
</dbReference>
<dbReference type="SUPFAM" id="SSF109854">
    <property type="entry name" value="DinB/YfiT-like putative metalloenzymes"/>
    <property type="match status" value="1"/>
</dbReference>
<dbReference type="Gene3D" id="1.20.120.450">
    <property type="entry name" value="dinb family like domain"/>
    <property type="match status" value="1"/>
</dbReference>
<dbReference type="GO" id="GO:0046872">
    <property type="term" value="F:metal ion binding"/>
    <property type="evidence" value="ECO:0007669"/>
    <property type="project" value="InterPro"/>
</dbReference>
<dbReference type="AlphaFoldDB" id="A0A3N4R884"/>
<dbReference type="EMBL" id="RKQG01000002">
    <property type="protein sequence ID" value="RPE29618.1"/>
    <property type="molecule type" value="Genomic_DNA"/>
</dbReference>
<protein>
    <submittedName>
        <fullName evidence="4">Uncharacterized protein (TIGR03083 family)</fullName>
    </submittedName>
</protein>
<feature type="region of interest" description="Disordered" evidence="1">
    <location>
        <begin position="185"/>
        <end position="209"/>
    </location>
</feature>
<dbReference type="InterPro" id="IPR034660">
    <property type="entry name" value="DinB/YfiT-like"/>
</dbReference>
<name>A0A3N4R884_9ACTN</name>
<dbReference type="NCBIfam" id="TIGR03083">
    <property type="entry name" value="maleylpyruvate isomerase family mycothiol-dependent enzyme"/>
    <property type="match status" value="1"/>
</dbReference>
<dbReference type="RefSeq" id="WP_123821006.1">
    <property type="nucleotide sequence ID" value="NZ_RKQG01000002.1"/>
</dbReference>
<organism evidence="4 5">
    <name type="scientific">Kitasatospora cineracea</name>
    <dbReference type="NCBI Taxonomy" id="88074"/>
    <lineage>
        <taxon>Bacteria</taxon>
        <taxon>Bacillati</taxon>
        <taxon>Actinomycetota</taxon>
        <taxon>Actinomycetes</taxon>
        <taxon>Kitasatosporales</taxon>
        <taxon>Streptomycetaceae</taxon>
        <taxon>Kitasatospora</taxon>
    </lineage>
</organism>
<evidence type="ECO:0000256" key="1">
    <source>
        <dbReference type="SAM" id="MobiDB-lite"/>
    </source>
</evidence>
<comment type="caution">
    <text evidence="4">The sequence shown here is derived from an EMBL/GenBank/DDBJ whole genome shotgun (WGS) entry which is preliminary data.</text>
</comment>
<evidence type="ECO:0000259" key="3">
    <source>
        <dbReference type="Pfam" id="PF11716"/>
    </source>
</evidence>
<evidence type="ECO:0000313" key="4">
    <source>
        <dbReference type="EMBL" id="RPE29618.1"/>
    </source>
</evidence>
<gene>
    <name evidence="4" type="ORF">EDD38_6776</name>
</gene>
<evidence type="ECO:0000259" key="2">
    <source>
        <dbReference type="Pfam" id="PF07398"/>
    </source>
</evidence>
<dbReference type="GO" id="GO:0005886">
    <property type="term" value="C:plasma membrane"/>
    <property type="evidence" value="ECO:0007669"/>
    <property type="project" value="TreeGrafter"/>
</dbReference>
<dbReference type="PANTHER" id="PTHR40758:SF1">
    <property type="entry name" value="CONSERVED PROTEIN"/>
    <property type="match status" value="1"/>
</dbReference>
<feature type="domain" description="MDMPI C-terminal" evidence="2">
    <location>
        <begin position="152"/>
        <end position="239"/>
    </location>
</feature>
<feature type="domain" description="Mycothiol-dependent maleylpyruvate isomerase metal-binding" evidence="3">
    <location>
        <begin position="14"/>
        <end position="139"/>
    </location>
</feature>
<evidence type="ECO:0000313" key="5">
    <source>
        <dbReference type="Proteomes" id="UP000266906"/>
    </source>
</evidence>
<dbReference type="InterPro" id="IPR017517">
    <property type="entry name" value="Maleyloyr_isom"/>
</dbReference>
<reference evidence="4 5" key="1">
    <citation type="submission" date="2018-11" db="EMBL/GenBank/DDBJ databases">
        <title>Sequencing the genomes of 1000 actinobacteria strains.</title>
        <authorList>
            <person name="Klenk H.-P."/>
        </authorList>
    </citation>
    <scope>NUCLEOTIDE SEQUENCE [LARGE SCALE GENOMIC DNA]</scope>
    <source>
        <strain evidence="4 5">DSM 44781</strain>
    </source>
</reference>
<accession>A0A3N4R884</accession>
<dbReference type="Pfam" id="PF07398">
    <property type="entry name" value="MDMPI_C"/>
    <property type="match status" value="1"/>
</dbReference>
<proteinExistence type="predicted"/>
<dbReference type="InterPro" id="IPR010872">
    <property type="entry name" value="MDMPI_C-term_domain"/>
</dbReference>
<feature type="compositionally biased region" description="Low complexity" evidence="1">
    <location>
        <begin position="192"/>
        <end position="209"/>
    </location>
</feature>
<keyword evidence="5" id="KW-1185">Reference proteome</keyword>